<dbReference type="Proteomes" id="UP000563601">
    <property type="component" value="Unassembled WGS sequence"/>
</dbReference>
<name>A0A6P1TET0_9GAMM</name>
<dbReference type="AlphaFoldDB" id="A0A6P1TET0"/>
<dbReference type="PROSITE" id="PS50042">
    <property type="entry name" value="CNMP_BINDING_3"/>
    <property type="match status" value="1"/>
</dbReference>
<evidence type="ECO:0000313" key="6">
    <source>
        <dbReference type="Proteomes" id="UP000563601"/>
    </source>
</evidence>
<dbReference type="EMBL" id="CP047491">
    <property type="protein sequence ID" value="QHQ40163.1"/>
    <property type="molecule type" value="Genomic_DNA"/>
</dbReference>
<feature type="domain" description="Cyclic nucleotide-binding" evidence="2">
    <location>
        <begin position="62"/>
        <end position="97"/>
    </location>
</feature>
<protein>
    <recommendedName>
        <fullName evidence="2">Cyclic nucleotide-binding domain-containing protein</fullName>
    </recommendedName>
</protein>
<dbReference type="RefSeq" id="WP_161859461.1">
    <property type="nucleotide sequence ID" value="NZ_CP047491.1"/>
</dbReference>
<dbReference type="OrthoDB" id="9821552at2"/>
<sequence length="179" mass="20351">MIKKLIATIVLLVASQPSFSSYELNPRLLEKQVLKDPISGWIEIQKNGNGQVIVPANGHKWKGLSGESVYLSSKGNVEIISDLGKYKSSDNFGPVAFEKLHSFQIDRFNEKLKSIFGIESNLKHLYHLRVFGANMRFSIPDYFAYDLTLYSDGKELQYILVCRDYCHNSEPEIVFVEQG</sequence>
<keyword evidence="1" id="KW-0732">Signal</keyword>
<accession>A0A6P1TET0</accession>
<feature type="chain" id="PRO_5044645713" description="Cyclic nucleotide-binding domain-containing protein" evidence="1">
    <location>
        <begin position="21"/>
        <end position="179"/>
    </location>
</feature>
<organism evidence="3 6">
    <name type="scientific">Microbulbifer hydrolyticus</name>
    <dbReference type="NCBI Taxonomy" id="48074"/>
    <lineage>
        <taxon>Bacteria</taxon>
        <taxon>Pseudomonadati</taxon>
        <taxon>Pseudomonadota</taxon>
        <taxon>Gammaproteobacteria</taxon>
        <taxon>Cellvibrionales</taxon>
        <taxon>Microbulbiferaceae</taxon>
        <taxon>Microbulbifer</taxon>
    </lineage>
</organism>
<keyword evidence="5" id="KW-1185">Reference proteome</keyword>
<feature type="signal peptide" evidence="1">
    <location>
        <begin position="1"/>
        <end position="20"/>
    </location>
</feature>
<evidence type="ECO:0000259" key="2">
    <source>
        <dbReference type="PROSITE" id="PS50042"/>
    </source>
</evidence>
<evidence type="ECO:0000256" key="1">
    <source>
        <dbReference type="SAM" id="SignalP"/>
    </source>
</evidence>
<dbReference type="Proteomes" id="UP000464675">
    <property type="component" value="Chromosome"/>
</dbReference>
<evidence type="ECO:0000313" key="4">
    <source>
        <dbReference type="EMBL" id="QHQ40163.1"/>
    </source>
</evidence>
<dbReference type="EMBL" id="JACHHR010000003">
    <property type="protein sequence ID" value="MBB5212544.1"/>
    <property type="molecule type" value="Genomic_DNA"/>
</dbReference>
<gene>
    <name evidence="4" type="ORF">GTQ55_15035</name>
    <name evidence="3" type="ORF">HNQ53_002769</name>
</gene>
<evidence type="ECO:0000313" key="3">
    <source>
        <dbReference type="EMBL" id="MBB5212544.1"/>
    </source>
</evidence>
<dbReference type="InterPro" id="IPR000595">
    <property type="entry name" value="cNMP-bd_dom"/>
</dbReference>
<reference evidence="4 5" key="1">
    <citation type="submission" date="2020-01" db="EMBL/GenBank/DDBJ databases">
        <title>The possibility of degradation of plastic by Microbulbifer hydrolyticus IRE-31.</title>
        <authorList>
            <person name="Liu L."/>
        </authorList>
    </citation>
    <scope>NUCLEOTIDE SEQUENCE [LARGE SCALE GENOMIC DNA]</scope>
    <source>
        <strain evidence="4 5">IRE-31</strain>
    </source>
</reference>
<reference evidence="3 6" key="2">
    <citation type="submission" date="2020-08" db="EMBL/GenBank/DDBJ databases">
        <title>Genomic Encyclopedia of Type Strains, Phase IV (KMG-IV): sequencing the most valuable type-strain genomes for metagenomic binning, comparative biology and taxonomic classification.</title>
        <authorList>
            <person name="Goeker M."/>
        </authorList>
    </citation>
    <scope>NUCLEOTIDE SEQUENCE [LARGE SCALE GENOMIC DNA]</scope>
    <source>
        <strain evidence="3 6">DSM 11525</strain>
    </source>
</reference>
<proteinExistence type="predicted"/>
<evidence type="ECO:0000313" key="5">
    <source>
        <dbReference type="Proteomes" id="UP000464675"/>
    </source>
</evidence>